<dbReference type="EMBL" id="KN831800">
    <property type="protein sequence ID" value="KIM37098.1"/>
    <property type="molecule type" value="Genomic_DNA"/>
</dbReference>
<reference evidence="4" key="2">
    <citation type="submission" date="2015-01" db="EMBL/GenBank/DDBJ databases">
        <title>Evolutionary Origins and Diversification of the Mycorrhizal Mutualists.</title>
        <authorList>
            <consortium name="DOE Joint Genome Institute"/>
            <consortium name="Mycorrhizal Genomics Consortium"/>
            <person name="Kohler A."/>
            <person name="Kuo A."/>
            <person name="Nagy L.G."/>
            <person name="Floudas D."/>
            <person name="Copeland A."/>
            <person name="Barry K.W."/>
            <person name="Cichocki N."/>
            <person name="Veneault-Fourrey C."/>
            <person name="LaButti K."/>
            <person name="Lindquist E.A."/>
            <person name="Lipzen A."/>
            <person name="Lundell T."/>
            <person name="Morin E."/>
            <person name="Murat C."/>
            <person name="Riley R."/>
            <person name="Ohm R."/>
            <person name="Sun H."/>
            <person name="Tunlid A."/>
            <person name="Henrissat B."/>
            <person name="Grigoriev I.V."/>
            <person name="Hibbett D.S."/>
            <person name="Martin F."/>
        </authorList>
    </citation>
    <scope>NUCLEOTIDE SEQUENCE [LARGE SCALE GENOMIC DNA]</scope>
    <source>
        <strain evidence="4">h7</strain>
    </source>
</reference>
<evidence type="ECO:0000256" key="2">
    <source>
        <dbReference type="SAM" id="SignalP"/>
    </source>
</evidence>
<proteinExistence type="predicted"/>
<organism evidence="3 4">
    <name type="scientific">Hebeloma cylindrosporum</name>
    <dbReference type="NCBI Taxonomy" id="76867"/>
    <lineage>
        <taxon>Eukaryota</taxon>
        <taxon>Fungi</taxon>
        <taxon>Dikarya</taxon>
        <taxon>Basidiomycota</taxon>
        <taxon>Agaricomycotina</taxon>
        <taxon>Agaricomycetes</taxon>
        <taxon>Agaricomycetidae</taxon>
        <taxon>Agaricales</taxon>
        <taxon>Agaricineae</taxon>
        <taxon>Hymenogastraceae</taxon>
        <taxon>Hebeloma</taxon>
    </lineage>
</organism>
<dbReference type="AlphaFoldDB" id="A0A0C2XGY1"/>
<name>A0A0C2XGY1_HEBCY</name>
<accession>A0A0C2XGY1</accession>
<protein>
    <submittedName>
        <fullName evidence="3">Uncharacterized protein</fullName>
    </submittedName>
</protein>
<keyword evidence="4" id="KW-1185">Reference proteome</keyword>
<evidence type="ECO:0000313" key="4">
    <source>
        <dbReference type="Proteomes" id="UP000053424"/>
    </source>
</evidence>
<evidence type="ECO:0000313" key="3">
    <source>
        <dbReference type="EMBL" id="KIM37098.1"/>
    </source>
</evidence>
<feature type="signal peptide" evidence="2">
    <location>
        <begin position="1"/>
        <end position="20"/>
    </location>
</feature>
<dbReference type="HOGENOM" id="CLU_1686818_0_0_1"/>
<reference evidence="3 4" key="1">
    <citation type="submission" date="2014-04" db="EMBL/GenBank/DDBJ databases">
        <authorList>
            <consortium name="DOE Joint Genome Institute"/>
            <person name="Kuo A."/>
            <person name="Gay G."/>
            <person name="Dore J."/>
            <person name="Kohler A."/>
            <person name="Nagy L.G."/>
            <person name="Floudas D."/>
            <person name="Copeland A."/>
            <person name="Barry K.W."/>
            <person name="Cichocki N."/>
            <person name="Veneault-Fourrey C."/>
            <person name="LaButti K."/>
            <person name="Lindquist E.A."/>
            <person name="Lipzen A."/>
            <person name="Lundell T."/>
            <person name="Morin E."/>
            <person name="Murat C."/>
            <person name="Sun H."/>
            <person name="Tunlid A."/>
            <person name="Henrissat B."/>
            <person name="Grigoriev I.V."/>
            <person name="Hibbett D.S."/>
            <person name="Martin F."/>
            <person name="Nordberg H.P."/>
            <person name="Cantor M.N."/>
            <person name="Hua S.X."/>
        </authorList>
    </citation>
    <scope>NUCLEOTIDE SEQUENCE [LARGE SCALE GENOMIC DNA]</scope>
    <source>
        <strain evidence="4">h7</strain>
    </source>
</reference>
<dbReference type="OrthoDB" id="3046459at2759"/>
<sequence>MHFASLIAFVALTFFTSTQALPVSVEVLNDSSPTDAVAHAVDRLLSLTEAKGQGSPGWKRSALEPNTPVPPPWKREADSEGSPAWKRKESSISSPPWRRTTTTTPPPPTPDWKRQMDSSVPPGSPDWRREAEESVPPPWKRTSEQSASPPWKRSYA</sequence>
<keyword evidence="2" id="KW-0732">Signal</keyword>
<gene>
    <name evidence="3" type="ORF">M413DRAFT_448789</name>
</gene>
<dbReference type="Proteomes" id="UP000053424">
    <property type="component" value="Unassembled WGS sequence"/>
</dbReference>
<feature type="chain" id="PRO_5002174205" evidence="2">
    <location>
        <begin position="21"/>
        <end position="156"/>
    </location>
</feature>
<feature type="region of interest" description="Disordered" evidence="1">
    <location>
        <begin position="50"/>
        <end position="156"/>
    </location>
</feature>
<evidence type="ECO:0000256" key="1">
    <source>
        <dbReference type="SAM" id="MobiDB-lite"/>
    </source>
</evidence>